<comment type="caution">
    <text evidence="1">The sequence shown here is derived from an EMBL/GenBank/DDBJ whole genome shotgun (WGS) entry which is preliminary data.</text>
</comment>
<organism evidence="1 2">
    <name type="scientific">Vaccinium darrowii</name>
    <dbReference type="NCBI Taxonomy" id="229202"/>
    <lineage>
        <taxon>Eukaryota</taxon>
        <taxon>Viridiplantae</taxon>
        <taxon>Streptophyta</taxon>
        <taxon>Embryophyta</taxon>
        <taxon>Tracheophyta</taxon>
        <taxon>Spermatophyta</taxon>
        <taxon>Magnoliopsida</taxon>
        <taxon>eudicotyledons</taxon>
        <taxon>Gunneridae</taxon>
        <taxon>Pentapetalae</taxon>
        <taxon>asterids</taxon>
        <taxon>Ericales</taxon>
        <taxon>Ericaceae</taxon>
        <taxon>Vaccinioideae</taxon>
        <taxon>Vaccinieae</taxon>
        <taxon>Vaccinium</taxon>
    </lineage>
</organism>
<reference evidence="1 2" key="1">
    <citation type="journal article" date="2021" name="Hortic Res">
        <title>High-quality reference genome and annotation aids understanding of berry development for evergreen blueberry (Vaccinium darrowii).</title>
        <authorList>
            <person name="Yu J."/>
            <person name="Hulse-Kemp A.M."/>
            <person name="Babiker E."/>
            <person name="Staton M."/>
        </authorList>
    </citation>
    <scope>NUCLEOTIDE SEQUENCE [LARGE SCALE GENOMIC DNA]</scope>
    <source>
        <strain evidence="2">cv. NJ 8807/NJ 8810</strain>
        <tissue evidence="1">Young leaf</tissue>
    </source>
</reference>
<evidence type="ECO:0000313" key="2">
    <source>
        <dbReference type="Proteomes" id="UP000828048"/>
    </source>
</evidence>
<name>A0ACB7WZ37_9ERIC</name>
<protein>
    <submittedName>
        <fullName evidence="1">Uncharacterized protein</fullName>
    </submittedName>
</protein>
<sequence>MVLEFAPLAYVLSKGKTIDLASHFLGYVYKAGFDNHAKPLNQNLGGPLWFLQIWLLAYFPDQKVADRSPLNVYGDMFTILASTPLTLTGYLQYFHQLREDKEEKEFVPFQYWGIGPKWISRLMEQRGRSAYHEAWASILLPREIIIGAYVGGCKQAHAEIYCPAQFARQFGLVQAIPCPYPGEINIDLTSRNKIDKDQVAILNAEFKSSRTNFQPYLFTITVEPPLPAFSKWWHNSIELYHESAPVKTFTKDIGTGIEEVTHSDSMLDDGFGRDQGTTSQTSHQEETSKVQSFASVPVAENVKPLRSVPQIMTRSQQQRTTISSPPSESSHKKRLRKEGATAHTFVFPVSKPETKNKKKTLATKEKSSQEDTTFSKVYEASKRRRKILLEEPEEEEAEDVNTSQFVKERRTKFKHAEAFKSPAPASEPESVESQPKLDSSNKTTEVHTPTPLSKDPSQEPTSEPEAVSEQHTASSLVTKAKHIIPTEPLFVGIDKSSEADMPVQSEVDVSASKDDRSLFPEITPSLSTVKITDQLEIVFGEAGPDPVPSIITSRVEEIGASTSTSVGDLSSLEQFKLKVSDFCQRITNPQAPTSSSESPINQLKVQCSSSLSELVKPTFTPEEIQELKEILQQLTELNFENLAEGDLKGHLDICCQAAWALKPASQELHKQLLDRASEFQVKAHQLCEVQEKHLLRESLKAALASADDEARSVISSHDQDIIRLRHLKEEEARLEAALLQVRGEINKTTSNIQTSMSRASQSIVIIKDLKSQLQQTSDQKEIYDFVCSRGAHVWSDLKDTIVQFLSNE</sequence>
<keyword evidence="2" id="KW-1185">Reference proteome</keyword>
<proteinExistence type="predicted"/>
<evidence type="ECO:0000313" key="1">
    <source>
        <dbReference type="EMBL" id="KAH7833520.1"/>
    </source>
</evidence>
<dbReference type="Proteomes" id="UP000828048">
    <property type="component" value="Chromosome 2"/>
</dbReference>
<accession>A0ACB7WZ37</accession>
<dbReference type="EMBL" id="CM037152">
    <property type="protein sequence ID" value="KAH7833520.1"/>
    <property type="molecule type" value="Genomic_DNA"/>
</dbReference>
<gene>
    <name evidence="1" type="ORF">Vadar_007131</name>
</gene>